<comment type="caution">
    <text evidence="2">The sequence shown here is derived from an EMBL/GenBank/DDBJ whole genome shotgun (WGS) entry which is preliminary data.</text>
</comment>
<gene>
    <name evidence="2" type="ORF">LX70_03535</name>
</gene>
<keyword evidence="1" id="KW-0812">Transmembrane</keyword>
<proteinExistence type="predicted"/>
<evidence type="ECO:0008006" key="4">
    <source>
        <dbReference type="Google" id="ProtNLM"/>
    </source>
</evidence>
<sequence>MSGTRSPSKTAPATENLWKLGAILWPFVAGAVAINLFLLGLIFHSAGWAGNIPPVAALIGALPLSLPATWLAARWVRGMIREAEDR</sequence>
<name>A0A2S8S3A7_9RHOB</name>
<evidence type="ECO:0000313" key="3">
    <source>
        <dbReference type="Proteomes" id="UP000238338"/>
    </source>
</evidence>
<keyword evidence="1" id="KW-0472">Membrane</keyword>
<accession>A0A2S8S3A7</accession>
<reference evidence="2 3" key="1">
    <citation type="submission" date="2018-02" db="EMBL/GenBank/DDBJ databases">
        <title>Genomic Encyclopedia of Archaeal and Bacterial Type Strains, Phase II (KMG-II): from individual species to whole genera.</title>
        <authorList>
            <person name="Goeker M."/>
        </authorList>
    </citation>
    <scope>NUCLEOTIDE SEQUENCE [LARGE SCALE GENOMIC DNA]</scope>
    <source>
        <strain evidence="2 3">DSM 18921</strain>
    </source>
</reference>
<organism evidence="2 3">
    <name type="scientific">Albidovulum denitrificans</name>
    <dbReference type="NCBI Taxonomy" id="404881"/>
    <lineage>
        <taxon>Bacteria</taxon>
        <taxon>Pseudomonadati</taxon>
        <taxon>Pseudomonadota</taxon>
        <taxon>Alphaproteobacteria</taxon>
        <taxon>Rhodobacterales</taxon>
        <taxon>Paracoccaceae</taxon>
        <taxon>Albidovulum</taxon>
    </lineage>
</organism>
<dbReference type="Proteomes" id="UP000238338">
    <property type="component" value="Unassembled WGS sequence"/>
</dbReference>
<evidence type="ECO:0000313" key="2">
    <source>
        <dbReference type="EMBL" id="PQV55282.1"/>
    </source>
</evidence>
<dbReference type="RefSeq" id="WP_105516083.1">
    <property type="nucleotide sequence ID" value="NZ_PVEP01000010.1"/>
</dbReference>
<feature type="transmembrane region" description="Helical" evidence="1">
    <location>
        <begin position="55"/>
        <end position="76"/>
    </location>
</feature>
<keyword evidence="1" id="KW-1133">Transmembrane helix</keyword>
<dbReference type="OrthoDB" id="7667013at2"/>
<keyword evidence="3" id="KW-1185">Reference proteome</keyword>
<dbReference type="AlphaFoldDB" id="A0A2S8S3A7"/>
<feature type="transmembrane region" description="Helical" evidence="1">
    <location>
        <begin position="20"/>
        <end position="43"/>
    </location>
</feature>
<dbReference type="EMBL" id="PVEP01000010">
    <property type="protein sequence ID" value="PQV55282.1"/>
    <property type="molecule type" value="Genomic_DNA"/>
</dbReference>
<protein>
    <recommendedName>
        <fullName evidence="4">NnrT protein</fullName>
    </recommendedName>
</protein>
<evidence type="ECO:0000256" key="1">
    <source>
        <dbReference type="SAM" id="Phobius"/>
    </source>
</evidence>